<keyword evidence="2" id="KW-1185">Reference proteome</keyword>
<protein>
    <submittedName>
        <fullName evidence="3">Uncharacterized protein LOC117654210 isoform X1</fullName>
    </submittedName>
</protein>
<name>A0A6P9AG78_THRPL</name>
<accession>A0A6P9AG78</accession>
<keyword evidence="1" id="KW-0732">Signal</keyword>
<dbReference type="Proteomes" id="UP000515158">
    <property type="component" value="Unplaced"/>
</dbReference>
<organism evidence="3">
    <name type="scientific">Thrips palmi</name>
    <name type="common">Melon thrips</name>
    <dbReference type="NCBI Taxonomy" id="161013"/>
    <lineage>
        <taxon>Eukaryota</taxon>
        <taxon>Metazoa</taxon>
        <taxon>Ecdysozoa</taxon>
        <taxon>Arthropoda</taxon>
        <taxon>Hexapoda</taxon>
        <taxon>Insecta</taxon>
        <taxon>Pterygota</taxon>
        <taxon>Neoptera</taxon>
        <taxon>Paraneoptera</taxon>
        <taxon>Thysanoptera</taxon>
        <taxon>Terebrantia</taxon>
        <taxon>Thripoidea</taxon>
        <taxon>Thripidae</taxon>
        <taxon>Thrips</taxon>
    </lineage>
</organism>
<reference evidence="3" key="1">
    <citation type="submission" date="2025-08" db="UniProtKB">
        <authorList>
            <consortium name="RefSeq"/>
        </authorList>
    </citation>
    <scope>IDENTIFICATION</scope>
    <source>
        <tissue evidence="3">Total insect</tissue>
    </source>
</reference>
<dbReference type="InParanoid" id="A0A6P9AG78"/>
<evidence type="ECO:0000313" key="2">
    <source>
        <dbReference type="Proteomes" id="UP000515158"/>
    </source>
</evidence>
<evidence type="ECO:0000313" key="3">
    <source>
        <dbReference type="RefSeq" id="XP_034256354.1"/>
    </source>
</evidence>
<feature type="chain" id="PRO_5027606271" evidence="1">
    <location>
        <begin position="23"/>
        <end position="190"/>
    </location>
</feature>
<dbReference type="AlphaFoldDB" id="A0A6P9AG78"/>
<dbReference type="KEGG" id="tpal:117654210"/>
<gene>
    <name evidence="3" type="primary">LOC117654210</name>
</gene>
<dbReference type="RefSeq" id="XP_034256354.1">
    <property type="nucleotide sequence ID" value="XM_034400463.1"/>
</dbReference>
<dbReference type="GeneID" id="117654210"/>
<proteinExistence type="predicted"/>
<evidence type="ECO:0000256" key="1">
    <source>
        <dbReference type="SAM" id="SignalP"/>
    </source>
</evidence>
<feature type="signal peptide" evidence="1">
    <location>
        <begin position="1"/>
        <end position="22"/>
    </location>
</feature>
<sequence>MRTHCFAAVVFALAELSLQLLAISRNYDYVIENVESIYDHNYFGEQTGMFLRPLNTTDKPSRSELSAVMDIIKPLPNDSLVDVSLLELHEKRYIQSFIKYRVSFCDYLRLEKRPVFNAFKYYYSFPPSCPIQGLYRMDWNSRFDEISPPGYFPGPENWKFVIGISSEGRSLLKNTVKFRVDRTKGKSGRG</sequence>